<name>W1V773_9FIRM</name>
<dbReference type="AlphaFoldDB" id="W1V773"/>
<evidence type="ECO:0000313" key="2">
    <source>
        <dbReference type="EMBL" id="ETJ01853.1"/>
    </source>
</evidence>
<keyword evidence="1" id="KW-0472">Membrane</keyword>
<keyword evidence="1" id="KW-1133">Transmembrane helix</keyword>
<sequence>MDLKNKINEAIENGDFEMVDKLTQELYESEFGEQNVHYPDNFAENIIASSKGEKIKMNNKFKKLAVAASCTLIIGVTGFSVNAASGGKVVDNFKTIINSNSEVEKIYNDGKGNEVKVIIPDDKNYDVDTT</sequence>
<proteinExistence type="predicted"/>
<protein>
    <submittedName>
        <fullName evidence="2">Uncharacterized protein</fullName>
    </submittedName>
</protein>
<gene>
    <name evidence="2" type="ORF">Q619_VDC00064G0001</name>
</gene>
<evidence type="ECO:0000313" key="3">
    <source>
        <dbReference type="Proteomes" id="UP000018855"/>
    </source>
</evidence>
<evidence type="ECO:0000256" key="1">
    <source>
        <dbReference type="SAM" id="Phobius"/>
    </source>
</evidence>
<dbReference type="Proteomes" id="UP000018855">
    <property type="component" value="Unassembled WGS sequence"/>
</dbReference>
<comment type="caution">
    <text evidence="2">The sequence shown here is derived from an EMBL/GenBank/DDBJ whole genome shotgun (WGS) entry which is preliminary data.</text>
</comment>
<reference evidence="2 3" key="1">
    <citation type="submission" date="2013-12" db="EMBL/GenBank/DDBJ databases">
        <title>A Varibaculum cambriense genome reconstructed from a premature infant gut community with otherwise low bacterial novelty that shifts toward anaerobic metabolism during the third week of life.</title>
        <authorList>
            <person name="Brown C.T."/>
            <person name="Sharon I."/>
            <person name="Thomas B.C."/>
            <person name="Castelle C.J."/>
            <person name="Morowitz M.J."/>
            <person name="Banfield J.F."/>
        </authorList>
    </citation>
    <scope>NUCLEOTIDE SEQUENCE [LARGE SCALE GENOMIC DNA]</scope>
    <source>
        <strain evidence="3">DORA_11</strain>
    </source>
</reference>
<keyword evidence="1" id="KW-0812">Transmembrane</keyword>
<accession>W1V773</accession>
<feature type="transmembrane region" description="Helical" evidence="1">
    <location>
        <begin position="64"/>
        <end position="84"/>
    </location>
</feature>
<organism evidence="2 3">
    <name type="scientific">Veillonella dispar DORA_11</name>
    <dbReference type="NCBI Taxonomy" id="1403949"/>
    <lineage>
        <taxon>Bacteria</taxon>
        <taxon>Bacillati</taxon>
        <taxon>Bacillota</taxon>
        <taxon>Negativicutes</taxon>
        <taxon>Veillonellales</taxon>
        <taxon>Veillonellaceae</taxon>
        <taxon>Veillonella</taxon>
    </lineage>
</organism>
<dbReference type="EMBL" id="AZMJ01000064">
    <property type="protein sequence ID" value="ETJ01853.1"/>
    <property type="molecule type" value="Genomic_DNA"/>
</dbReference>
<feature type="non-terminal residue" evidence="2">
    <location>
        <position position="130"/>
    </location>
</feature>